<evidence type="ECO:0000313" key="2">
    <source>
        <dbReference type="EMBL" id="KAL1591200.1"/>
    </source>
</evidence>
<feature type="region of interest" description="Disordered" evidence="1">
    <location>
        <begin position="13"/>
        <end position="40"/>
    </location>
</feature>
<organism evidence="2 3">
    <name type="scientific">Cladosporium halotolerans</name>
    <dbReference type="NCBI Taxonomy" id="1052096"/>
    <lineage>
        <taxon>Eukaryota</taxon>
        <taxon>Fungi</taxon>
        <taxon>Dikarya</taxon>
        <taxon>Ascomycota</taxon>
        <taxon>Pezizomycotina</taxon>
        <taxon>Dothideomycetes</taxon>
        <taxon>Dothideomycetidae</taxon>
        <taxon>Cladosporiales</taxon>
        <taxon>Cladosporiaceae</taxon>
        <taxon>Cladosporium</taxon>
    </lineage>
</organism>
<dbReference type="RefSeq" id="XP_069234305.1">
    <property type="nucleotide sequence ID" value="XM_069368937.1"/>
</dbReference>
<keyword evidence="3" id="KW-1185">Reference proteome</keyword>
<dbReference type="EMBL" id="JAAQHG020000001">
    <property type="protein sequence ID" value="KAL1591200.1"/>
    <property type="molecule type" value="Genomic_DNA"/>
</dbReference>
<evidence type="ECO:0008006" key="4">
    <source>
        <dbReference type="Google" id="ProtNLM"/>
    </source>
</evidence>
<dbReference type="Pfam" id="PF12138">
    <property type="entry name" value="Spherulin4"/>
    <property type="match status" value="1"/>
</dbReference>
<dbReference type="InterPro" id="IPR021986">
    <property type="entry name" value="Spherulin4"/>
</dbReference>
<evidence type="ECO:0000256" key="1">
    <source>
        <dbReference type="SAM" id="MobiDB-lite"/>
    </source>
</evidence>
<dbReference type="PANTHER" id="PTHR35040:SF9">
    <property type="entry name" value="4-LIKE CELL SURFACE PROTEIN, PUTATIVE (AFU_ORTHOLOGUE AFUA_4G14080)-RELATED"/>
    <property type="match status" value="1"/>
</dbReference>
<comment type="caution">
    <text evidence="2">The sequence shown here is derived from an EMBL/GenBank/DDBJ whole genome shotgun (WGS) entry which is preliminary data.</text>
</comment>
<proteinExistence type="predicted"/>
<protein>
    <recommendedName>
        <fullName evidence="4">Cell surface protein</fullName>
    </recommendedName>
</protein>
<dbReference type="GeneID" id="96001775"/>
<dbReference type="PANTHER" id="PTHR35040">
    <property type="match status" value="1"/>
</dbReference>
<accession>A0AB34L7F5</accession>
<name>A0AB34L7F5_9PEZI</name>
<sequence>MGRFKEFLRILQNKNPKPSTPGVSPGLTPNASRPQSAISDMPPKSTVIVPLYMYPLDESTWEPLHKAIDNNPDLHFLIVINPNSGPGEPPAPDANYSRELPLFNTKENVTTVGYVRMQYCKRSIEKVYDDVAVYAGWSKDHDSNGIYVEGIFLDEAPNEWTAPIGTYLNSVSEKIKGTAGILGRKLVIHNPGTIPDEQLTRERPDVTAVFEESYARYRACGKNEQAALDAYARSGATYILHSVPRNQVQAVVRELRPRAEYIFVTDRQKKYYEGFGDSWSDFIRAMGE</sequence>
<feature type="compositionally biased region" description="Polar residues" evidence="1">
    <location>
        <begin position="27"/>
        <end position="38"/>
    </location>
</feature>
<dbReference type="Proteomes" id="UP000803884">
    <property type="component" value="Unassembled WGS sequence"/>
</dbReference>
<dbReference type="AlphaFoldDB" id="A0AB34L7F5"/>
<reference evidence="2 3" key="1">
    <citation type="journal article" date="2020" name="Microbiol. Resour. Announc.">
        <title>Draft Genome Sequence of a Cladosporium Species Isolated from the Mesophotic Ascidian Didemnum maculosum.</title>
        <authorList>
            <person name="Gioti A."/>
            <person name="Siaperas R."/>
            <person name="Nikolaivits E."/>
            <person name="Le Goff G."/>
            <person name="Ouazzani J."/>
            <person name="Kotoulas G."/>
            <person name="Topakas E."/>
        </authorList>
    </citation>
    <scope>NUCLEOTIDE SEQUENCE [LARGE SCALE GENOMIC DNA]</scope>
    <source>
        <strain evidence="2 3">TM138-S3</strain>
    </source>
</reference>
<evidence type="ECO:0000313" key="3">
    <source>
        <dbReference type="Proteomes" id="UP000803884"/>
    </source>
</evidence>
<gene>
    <name evidence="2" type="ORF">WHR41_00331</name>
</gene>